<dbReference type="Proteomes" id="UP000321306">
    <property type="component" value="Unassembled WGS sequence"/>
</dbReference>
<sequence length="67" mass="7612">MASFLKLSVRWVPGTSNKLILQTPRGEFQISLERFEQVLGRRATFDLYLIGKTTLELPEKSFLGLVA</sequence>
<organism evidence="1 2">
    <name type="scientific">Deinococcus cellulosilyticus (strain DSM 18568 / NBRC 106333 / KACC 11606 / 5516J-15)</name>
    <dbReference type="NCBI Taxonomy" id="1223518"/>
    <lineage>
        <taxon>Bacteria</taxon>
        <taxon>Thermotogati</taxon>
        <taxon>Deinococcota</taxon>
        <taxon>Deinococci</taxon>
        <taxon>Deinococcales</taxon>
        <taxon>Deinococcaceae</taxon>
        <taxon>Deinococcus</taxon>
    </lineage>
</organism>
<comment type="caution">
    <text evidence="1">The sequence shown here is derived from an EMBL/GenBank/DDBJ whole genome shotgun (WGS) entry which is preliminary data.</text>
</comment>
<protein>
    <submittedName>
        <fullName evidence="1">Uncharacterized protein</fullName>
    </submittedName>
</protein>
<gene>
    <name evidence="1" type="ORF">DC3_04220</name>
</gene>
<reference evidence="1 2" key="1">
    <citation type="submission" date="2019-07" db="EMBL/GenBank/DDBJ databases">
        <title>Whole genome shotgun sequence of Deinococcus cellulosilyticus NBRC 106333.</title>
        <authorList>
            <person name="Hosoyama A."/>
            <person name="Uohara A."/>
            <person name="Ohji S."/>
            <person name="Ichikawa N."/>
        </authorList>
    </citation>
    <scope>NUCLEOTIDE SEQUENCE [LARGE SCALE GENOMIC DNA]</scope>
    <source>
        <strain evidence="1 2">NBRC 106333</strain>
    </source>
</reference>
<proteinExistence type="predicted"/>
<dbReference type="RefSeq" id="WP_146881917.1">
    <property type="nucleotide sequence ID" value="NZ_BJXB01000001.1"/>
</dbReference>
<evidence type="ECO:0000313" key="1">
    <source>
        <dbReference type="EMBL" id="GEM44787.1"/>
    </source>
</evidence>
<keyword evidence="2" id="KW-1185">Reference proteome</keyword>
<dbReference type="OrthoDB" id="73453at2"/>
<accession>A0A511MXA8</accession>
<dbReference type="AlphaFoldDB" id="A0A511MXA8"/>
<dbReference type="EMBL" id="BJXB01000001">
    <property type="protein sequence ID" value="GEM44787.1"/>
    <property type="molecule type" value="Genomic_DNA"/>
</dbReference>
<evidence type="ECO:0000313" key="2">
    <source>
        <dbReference type="Proteomes" id="UP000321306"/>
    </source>
</evidence>
<name>A0A511MXA8_DEIC1</name>